<evidence type="ECO:0000313" key="8">
    <source>
        <dbReference type="Proteomes" id="UP000266568"/>
    </source>
</evidence>
<evidence type="ECO:0000259" key="6">
    <source>
        <dbReference type="Pfam" id="PF25975"/>
    </source>
</evidence>
<gene>
    <name evidence="7" type="ORF">DFR49_3244</name>
</gene>
<dbReference type="Proteomes" id="UP000266568">
    <property type="component" value="Unassembled WGS sequence"/>
</dbReference>
<dbReference type="Pfam" id="PF25893">
    <property type="entry name" value="HH_CzcB"/>
    <property type="match status" value="1"/>
</dbReference>
<dbReference type="NCBIfam" id="TIGR01730">
    <property type="entry name" value="RND_mfp"/>
    <property type="match status" value="1"/>
</dbReference>
<feature type="domain" description="CzcB-like C-terminal circularly permuted SH3-like" evidence="6">
    <location>
        <begin position="322"/>
        <end position="382"/>
    </location>
</feature>
<feature type="signal peptide" evidence="3">
    <location>
        <begin position="1"/>
        <end position="23"/>
    </location>
</feature>
<dbReference type="Gene3D" id="2.40.50.100">
    <property type="match status" value="1"/>
</dbReference>
<dbReference type="SUPFAM" id="SSF111369">
    <property type="entry name" value="HlyD-like secretion proteins"/>
    <property type="match status" value="1"/>
</dbReference>
<dbReference type="PANTHER" id="PTHR30097">
    <property type="entry name" value="CATION EFFLUX SYSTEM PROTEIN CUSB"/>
    <property type="match status" value="1"/>
</dbReference>
<dbReference type="AlphaFoldDB" id="A0A397NVC6"/>
<dbReference type="GO" id="GO:0060003">
    <property type="term" value="P:copper ion export"/>
    <property type="evidence" value="ECO:0007669"/>
    <property type="project" value="TreeGrafter"/>
</dbReference>
<proteinExistence type="inferred from homology"/>
<name>A0A397NVC6_9SPHN</name>
<evidence type="ECO:0000259" key="5">
    <source>
        <dbReference type="Pfam" id="PF25973"/>
    </source>
</evidence>
<comment type="caution">
    <text evidence="7">The sequence shown here is derived from an EMBL/GenBank/DDBJ whole genome shotgun (WGS) entry which is preliminary data.</text>
</comment>
<dbReference type="EMBL" id="QXDC01000004">
    <property type="protein sequence ID" value="RIA37361.1"/>
    <property type="molecule type" value="Genomic_DNA"/>
</dbReference>
<reference evidence="7 8" key="1">
    <citation type="submission" date="2018-08" db="EMBL/GenBank/DDBJ databases">
        <title>Genomic Encyclopedia of Type Strains, Phase IV (KMG-IV): sequencing the most valuable type-strain genomes for metagenomic binning, comparative biology and taxonomic classification.</title>
        <authorList>
            <person name="Goeker M."/>
        </authorList>
    </citation>
    <scope>NUCLEOTIDE SEQUENCE [LARGE SCALE GENOMIC DNA]</scope>
    <source>
        <strain evidence="7 8">DSM 25527</strain>
    </source>
</reference>
<dbReference type="PANTHER" id="PTHR30097:SF4">
    <property type="entry name" value="SLR6042 PROTEIN"/>
    <property type="match status" value="1"/>
</dbReference>
<dbReference type="GO" id="GO:0015679">
    <property type="term" value="P:plasma membrane copper ion transport"/>
    <property type="evidence" value="ECO:0007669"/>
    <property type="project" value="TreeGrafter"/>
</dbReference>
<evidence type="ECO:0000313" key="7">
    <source>
        <dbReference type="EMBL" id="RIA37361.1"/>
    </source>
</evidence>
<feature type="domain" description="CzcB-like barrel-sandwich hybrid" evidence="5">
    <location>
        <begin position="98"/>
        <end position="238"/>
    </location>
</feature>
<dbReference type="GO" id="GO:0022857">
    <property type="term" value="F:transmembrane transporter activity"/>
    <property type="evidence" value="ECO:0007669"/>
    <property type="project" value="InterPro"/>
</dbReference>
<protein>
    <submittedName>
        <fullName evidence="7">Cobalt-zinc-cadmium efflux system membrane fusion protein</fullName>
    </submittedName>
</protein>
<keyword evidence="3" id="KW-0732">Signal</keyword>
<dbReference type="Gene3D" id="2.40.30.170">
    <property type="match status" value="1"/>
</dbReference>
<dbReference type="InterPro" id="IPR058647">
    <property type="entry name" value="BSH_CzcB-like"/>
</dbReference>
<feature type="chain" id="PRO_5017265479" evidence="3">
    <location>
        <begin position="24"/>
        <end position="394"/>
    </location>
</feature>
<dbReference type="Pfam" id="PF25973">
    <property type="entry name" value="BSH_CzcB"/>
    <property type="match status" value="1"/>
</dbReference>
<dbReference type="InterPro" id="IPR058649">
    <property type="entry name" value="CzcB_C"/>
</dbReference>
<organism evidence="7 8">
    <name type="scientific">Hephaestia caeni</name>
    <dbReference type="NCBI Taxonomy" id="645617"/>
    <lineage>
        <taxon>Bacteria</taxon>
        <taxon>Pseudomonadati</taxon>
        <taxon>Pseudomonadota</taxon>
        <taxon>Alphaproteobacteria</taxon>
        <taxon>Sphingomonadales</taxon>
        <taxon>Sphingomonadaceae</taxon>
        <taxon>Hephaestia</taxon>
    </lineage>
</organism>
<dbReference type="Pfam" id="PF25975">
    <property type="entry name" value="CzcB_C"/>
    <property type="match status" value="1"/>
</dbReference>
<dbReference type="PROSITE" id="PS51257">
    <property type="entry name" value="PROKAR_LIPOPROTEIN"/>
    <property type="match status" value="1"/>
</dbReference>
<evidence type="ECO:0000256" key="1">
    <source>
        <dbReference type="ARBA" id="ARBA00009477"/>
    </source>
</evidence>
<comment type="similarity">
    <text evidence="1">Belongs to the membrane fusion protein (MFP) (TC 8.A.1) family.</text>
</comment>
<evidence type="ECO:0000256" key="2">
    <source>
        <dbReference type="ARBA" id="ARBA00022448"/>
    </source>
</evidence>
<dbReference type="Gene3D" id="1.10.287.470">
    <property type="entry name" value="Helix hairpin bin"/>
    <property type="match status" value="1"/>
</dbReference>
<dbReference type="Gene3D" id="2.40.420.20">
    <property type="match status" value="1"/>
</dbReference>
<dbReference type="InterPro" id="IPR051909">
    <property type="entry name" value="MFP_Cation_Efflux"/>
</dbReference>
<keyword evidence="8" id="KW-1185">Reference proteome</keyword>
<dbReference type="InterPro" id="IPR006143">
    <property type="entry name" value="RND_pump_MFP"/>
</dbReference>
<dbReference type="GO" id="GO:0030288">
    <property type="term" value="C:outer membrane-bounded periplasmic space"/>
    <property type="evidence" value="ECO:0007669"/>
    <property type="project" value="TreeGrafter"/>
</dbReference>
<dbReference type="InterPro" id="IPR058648">
    <property type="entry name" value="HH_CzcB-like"/>
</dbReference>
<evidence type="ECO:0000259" key="4">
    <source>
        <dbReference type="Pfam" id="PF25893"/>
    </source>
</evidence>
<sequence>MMTTAKRATLPVTLALLLTACGGGQETGNEIAANTTEEVGHNEAEGAHEGEAAAPEGTITLTSRQIVAAGIQIERPSVAGGGGVLTLPATIEGDPQGTQAVSAAIGGRIVSLTRNLGQSIGRGQTLAIIESREAASLKAEVEAARARSALAQSNLRREQRLFAERVSPEQDLIAARTAATEANIALRLAQQQVAAAGGGGGALNRIGIASPIGGQVIARRVVLGQTVAADAELFRVANLSQVAVTVSLSPADAGLVRPGSPVAITAGGRRSTARVSFVSPVLDETTRQVPVIALVDNRAGQWRVGEPVTAAIQLPGAGSGTVTVPAAAVQSIENRSVVFVRTPTGFKATPVVVGQASGSNVVITSGLTGREEIAGTGTFTLKAELGKGEAEHED</sequence>
<feature type="domain" description="CzcB-like alpha-helical hairpin" evidence="4">
    <location>
        <begin position="137"/>
        <end position="195"/>
    </location>
</feature>
<evidence type="ECO:0000256" key="3">
    <source>
        <dbReference type="SAM" id="SignalP"/>
    </source>
</evidence>
<accession>A0A397NVC6</accession>
<dbReference type="GO" id="GO:0046914">
    <property type="term" value="F:transition metal ion binding"/>
    <property type="evidence" value="ECO:0007669"/>
    <property type="project" value="TreeGrafter"/>
</dbReference>
<keyword evidence="2" id="KW-0813">Transport</keyword>
<dbReference type="GO" id="GO:0016020">
    <property type="term" value="C:membrane"/>
    <property type="evidence" value="ECO:0007669"/>
    <property type="project" value="InterPro"/>
</dbReference>